<name>A0AA88AME6_FICCA</name>
<feature type="compositionally biased region" description="Basic and acidic residues" evidence="1">
    <location>
        <begin position="161"/>
        <end position="171"/>
    </location>
</feature>
<feature type="region of interest" description="Disordered" evidence="1">
    <location>
        <begin position="34"/>
        <end position="76"/>
    </location>
</feature>
<feature type="region of interest" description="Disordered" evidence="1">
    <location>
        <begin position="116"/>
        <end position="190"/>
    </location>
</feature>
<organism evidence="2 3">
    <name type="scientific">Ficus carica</name>
    <name type="common">Common fig</name>
    <dbReference type="NCBI Taxonomy" id="3494"/>
    <lineage>
        <taxon>Eukaryota</taxon>
        <taxon>Viridiplantae</taxon>
        <taxon>Streptophyta</taxon>
        <taxon>Embryophyta</taxon>
        <taxon>Tracheophyta</taxon>
        <taxon>Spermatophyta</taxon>
        <taxon>Magnoliopsida</taxon>
        <taxon>eudicotyledons</taxon>
        <taxon>Gunneridae</taxon>
        <taxon>Pentapetalae</taxon>
        <taxon>rosids</taxon>
        <taxon>fabids</taxon>
        <taxon>Rosales</taxon>
        <taxon>Moraceae</taxon>
        <taxon>Ficeae</taxon>
        <taxon>Ficus</taxon>
    </lineage>
</organism>
<proteinExistence type="predicted"/>
<reference evidence="2" key="1">
    <citation type="submission" date="2023-07" db="EMBL/GenBank/DDBJ databases">
        <title>draft genome sequence of fig (Ficus carica).</title>
        <authorList>
            <person name="Takahashi T."/>
            <person name="Nishimura K."/>
        </authorList>
    </citation>
    <scope>NUCLEOTIDE SEQUENCE</scope>
</reference>
<evidence type="ECO:0000313" key="2">
    <source>
        <dbReference type="EMBL" id="GMN54720.1"/>
    </source>
</evidence>
<evidence type="ECO:0000256" key="1">
    <source>
        <dbReference type="SAM" id="MobiDB-lite"/>
    </source>
</evidence>
<dbReference type="Proteomes" id="UP001187192">
    <property type="component" value="Unassembled WGS sequence"/>
</dbReference>
<dbReference type="EMBL" id="BTGU01000053">
    <property type="protein sequence ID" value="GMN54720.1"/>
    <property type="molecule type" value="Genomic_DNA"/>
</dbReference>
<protein>
    <submittedName>
        <fullName evidence="2">Uncharacterized protein</fullName>
    </submittedName>
</protein>
<feature type="compositionally biased region" description="Low complexity" evidence="1">
    <location>
        <begin position="118"/>
        <end position="137"/>
    </location>
</feature>
<accession>A0AA88AME6</accession>
<comment type="caution">
    <text evidence="2">The sequence shown here is derived from an EMBL/GenBank/DDBJ whole genome shotgun (WGS) entry which is preliminary data.</text>
</comment>
<gene>
    <name evidence="2" type="ORF">TIFTF001_023833</name>
</gene>
<sequence length="190" mass="20211">MIICEFAAVASSELDRSGGGMEDPVSPAACCRSSQMAKHGDNDGGSLRSSHRRLPDLTPPANDPAPVADETGDWRSSPDTVLVGAALSLHSFFDLQRTAPSTPPIWRLALTRSPSHLAGGPPTGATAPSPGFAPSAARIKPSLSPPKRLSDSNLHCRRNLRNHEGGGEVKIAKSQGRRAVRRRWGRRRLG</sequence>
<keyword evidence="3" id="KW-1185">Reference proteome</keyword>
<evidence type="ECO:0000313" key="3">
    <source>
        <dbReference type="Proteomes" id="UP001187192"/>
    </source>
</evidence>
<feature type="compositionally biased region" description="Basic residues" evidence="1">
    <location>
        <begin position="175"/>
        <end position="190"/>
    </location>
</feature>
<dbReference type="AlphaFoldDB" id="A0AA88AME6"/>